<evidence type="ECO:0000313" key="3">
    <source>
        <dbReference type="Proteomes" id="UP001151760"/>
    </source>
</evidence>
<evidence type="ECO:0000313" key="2">
    <source>
        <dbReference type="EMBL" id="GJT30734.1"/>
    </source>
</evidence>
<organism evidence="2 3">
    <name type="scientific">Tanacetum coccineum</name>
    <dbReference type="NCBI Taxonomy" id="301880"/>
    <lineage>
        <taxon>Eukaryota</taxon>
        <taxon>Viridiplantae</taxon>
        <taxon>Streptophyta</taxon>
        <taxon>Embryophyta</taxon>
        <taxon>Tracheophyta</taxon>
        <taxon>Spermatophyta</taxon>
        <taxon>Magnoliopsida</taxon>
        <taxon>eudicotyledons</taxon>
        <taxon>Gunneridae</taxon>
        <taxon>Pentapetalae</taxon>
        <taxon>asterids</taxon>
        <taxon>campanulids</taxon>
        <taxon>Asterales</taxon>
        <taxon>Asteraceae</taxon>
        <taxon>Asteroideae</taxon>
        <taxon>Anthemideae</taxon>
        <taxon>Anthemidinae</taxon>
        <taxon>Tanacetum</taxon>
    </lineage>
</organism>
<reference evidence="2" key="1">
    <citation type="journal article" date="2022" name="Int. J. Mol. Sci.">
        <title>Draft Genome of Tanacetum Coccineum: Genomic Comparison of Closely Related Tanacetum-Family Plants.</title>
        <authorList>
            <person name="Yamashiro T."/>
            <person name="Shiraishi A."/>
            <person name="Nakayama K."/>
            <person name="Satake H."/>
        </authorList>
    </citation>
    <scope>NUCLEOTIDE SEQUENCE</scope>
</reference>
<protein>
    <submittedName>
        <fullName evidence="2">Uncharacterized protein</fullName>
    </submittedName>
</protein>
<keyword evidence="3" id="KW-1185">Reference proteome</keyword>
<evidence type="ECO:0000256" key="1">
    <source>
        <dbReference type="SAM" id="MobiDB-lite"/>
    </source>
</evidence>
<dbReference type="Proteomes" id="UP001151760">
    <property type="component" value="Unassembled WGS sequence"/>
</dbReference>
<accession>A0ABQ5D0T6</accession>
<name>A0ABQ5D0T6_9ASTR</name>
<comment type="caution">
    <text evidence="2">The sequence shown here is derived from an EMBL/GenBank/DDBJ whole genome shotgun (WGS) entry which is preliminary data.</text>
</comment>
<dbReference type="EMBL" id="BQNB010014649">
    <property type="protein sequence ID" value="GJT30734.1"/>
    <property type="molecule type" value="Genomic_DNA"/>
</dbReference>
<feature type="region of interest" description="Disordered" evidence="1">
    <location>
        <begin position="1"/>
        <end position="29"/>
    </location>
</feature>
<sequence>MLSSTFSGGSDDEGSGTANSVMHASADGRSRTEWNKIIVVRHQQIEADPLVVPLPPHQKLTGISMARN</sequence>
<reference evidence="2" key="2">
    <citation type="submission" date="2022-01" db="EMBL/GenBank/DDBJ databases">
        <authorList>
            <person name="Yamashiro T."/>
            <person name="Shiraishi A."/>
            <person name="Satake H."/>
            <person name="Nakayama K."/>
        </authorList>
    </citation>
    <scope>NUCLEOTIDE SEQUENCE</scope>
</reference>
<gene>
    <name evidence="2" type="ORF">Tco_0911009</name>
</gene>
<proteinExistence type="predicted"/>